<keyword evidence="2" id="KW-1185">Reference proteome</keyword>
<evidence type="ECO:0008006" key="3">
    <source>
        <dbReference type="Google" id="ProtNLM"/>
    </source>
</evidence>
<dbReference type="RefSeq" id="WP_188630958.1">
    <property type="nucleotide sequence ID" value="NZ_BMKE01000048.1"/>
</dbReference>
<name>A0ABQ1IXX6_9GAMM</name>
<evidence type="ECO:0000313" key="2">
    <source>
        <dbReference type="Proteomes" id="UP000646152"/>
    </source>
</evidence>
<accession>A0ABQ1IXX6</accession>
<gene>
    <name evidence="1" type="ORF">GCM10011502_30040</name>
</gene>
<comment type="caution">
    <text evidence="1">The sequence shown here is derived from an EMBL/GenBank/DDBJ whole genome shotgun (WGS) entry which is preliminary data.</text>
</comment>
<organism evidence="1 2">
    <name type="scientific">Oceanisphaera marina</name>
    <dbReference type="NCBI Taxonomy" id="2017550"/>
    <lineage>
        <taxon>Bacteria</taxon>
        <taxon>Pseudomonadati</taxon>
        <taxon>Pseudomonadota</taxon>
        <taxon>Gammaproteobacteria</taxon>
        <taxon>Aeromonadales</taxon>
        <taxon>Aeromonadaceae</taxon>
        <taxon>Oceanisphaera</taxon>
    </lineage>
</organism>
<proteinExistence type="predicted"/>
<sequence length="91" mass="10289">MSKLNDWTATPSRAVAIPKKESVFVRTSVSWTADYPDAINKLLLEAQQSTSDPSFSKSLVMRAAVRALEQMRSTDRIELMKLMLEERDNQG</sequence>
<dbReference type="EMBL" id="BMKE01000048">
    <property type="protein sequence ID" value="GGB55061.1"/>
    <property type="molecule type" value="Genomic_DNA"/>
</dbReference>
<dbReference type="Proteomes" id="UP000646152">
    <property type="component" value="Unassembled WGS sequence"/>
</dbReference>
<protein>
    <recommendedName>
        <fullName evidence="3">CopG family transcriptional regulator</fullName>
    </recommendedName>
</protein>
<reference evidence="2" key="1">
    <citation type="journal article" date="2019" name="Int. J. Syst. Evol. Microbiol.">
        <title>The Global Catalogue of Microorganisms (GCM) 10K type strain sequencing project: providing services to taxonomists for standard genome sequencing and annotation.</title>
        <authorList>
            <consortium name="The Broad Institute Genomics Platform"/>
            <consortium name="The Broad Institute Genome Sequencing Center for Infectious Disease"/>
            <person name="Wu L."/>
            <person name="Ma J."/>
        </authorList>
    </citation>
    <scope>NUCLEOTIDE SEQUENCE [LARGE SCALE GENOMIC DNA]</scope>
    <source>
        <strain evidence="2">CGMCC 1.15923</strain>
    </source>
</reference>
<evidence type="ECO:0000313" key="1">
    <source>
        <dbReference type="EMBL" id="GGB55061.1"/>
    </source>
</evidence>